<sequence>MDYKGSRLDEILKYNAQFVDEKAYEAYITTKNPEKKLVILSCMDTRLTELLPKAMNIKNGDAKIIKNAGATVMHPFGSIIRSIIVAIYEFEAKDVIVVGHHCCGMSNLDSDVLVEKMKQRGIEENIISTLYHAGIDVKKWLHGFESVEEAIKESVESIKNHPLIPKDIRIHGVIMDPYTGKLDVIVNGDH</sequence>
<keyword evidence="8" id="KW-1185">Reference proteome</keyword>
<comment type="similarity">
    <text evidence="1">Belongs to the beta-class carbonic anhydrase family.</text>
</comment>
<comment type="cofactor">
    <cofactor evidence="6">
        <name>Zn(2+)</name>
        <dbReference type="ChEBI" id="CHEBI:29105"/>
    </cofactor>
    <text evidence="6">Binds 1 zinc ion per subunit.</text>
</comment>
<dbReference type="CDD" id="cd03379">
    <property type="entry name" value="beta_CA_cladeD"/>
    <property type="match status" value="1"/>
</dbReference>
<dbReference type="PANTHER" id="PTHR43175">
    <property type="entry name" value="CARBONIC ANHYDRASE"/>
    <property type="match status" value="1"/>
</dbReference>
<proteinExistence type="inferred from homology"/>
<evidence type="ECO:0000256" key="2">
    <source>
        <dbReference type="ARBA" id="ARBA00012925"/>
    </source>
</evidence>
<dbReference type="EMBL" id="JAQIFT010000046">
    <property type="protein sequence ID" value="MDA3732307.1"/>
    <property type="molecule type" value="Genomic_DNA"/>
</dbReference>
<gene>
    <name evidence="7" type="ORF">PBV87_12500</name>
</gene>
<dbReference type="EC" id="4.2.1.1" evidence="2"/>
<comment type="caution">
    <text evidence="7">The sequence shown here is derived from an EMBL/GenBank/DDBJ whole genome shotgun (WGS) entry which is preliminary data.</text>
</comment>
<accession>A0AA42DN33</accession>
<keyword evidence="4 6" id="KW-0862">Zinc</keyword>
<dbReference type="SUPFAM" id="SSF53056">
    <property type="entry name" value="beta-carbonic anhydrase, cab"/>
    <property type="match status" value="1"/>
</dbReference>
<dbReference type="Gene3D" id="3.40.1050.10">
    <property type="entry name" value="Carbonic anhydrase"/>
    <property type="match status" value="1"/>
</dbReference>
<dbReference type="GO" id="GO:0008270">
    <property type="term" value="F:zinc ion binding"/>
    <property type="evidence" value="ECO:0007669"/>
    <property type="project" value="InterPro"/>
</dbReference>
<dbReference type="InterPro" id="IPR036874">
    <property type="entry name" value="Carbonic_anhydrase_sf"/>
</dbReference>
<feature type="binding site" evidence="6">
    <location>
        <position position="100"/>
    </location>
    <ligand>
        <name>Zn(2+)</name>
        <dbReference type="ChEBI" id="CHEBI:29105"/>
    </ligand>
</feature>
<evidence type="ECO:0000256" key="4">
    <source>
        <dbReference type="ARBA" id="ARBA00022833"/>
    </source>
</evidence>
<dbReference type="InterPro" id="IPR001765">
    <property type="entry name" value="Carbonic_anhydrase"/>
</dbReference>
<dbReference type="Proteomes" id="UP001169242">
    <property type="component" value="Unassembled WGS sequence"/>
</dbReference>
<evidence type="ECO:0000313" key="8">
    <source>
        <dbReference type="Proteomes" id="UP001169242"/>
    </source>
</evidence>
<protein>
    <recommendedName>
        <fullName evidence="2">carbonic anhydrase</fullName>
        <ecNumber evidence="2">4.2.1.1</ecNumber>
    </recommendedName>
</protein>
<name>A0AA42DN33_9FIRM</name>
<dbReference type="SMART" id="SM00947">
    <property type="entry name" value="Pro_CA"/>
    <property type="match status" value="1"/>
</dbReference>
<keyword evidence="3 6" id="KW-0479">Metal-binding</keyword>
<feature type="binding site" evidence="6">
    <location>
        <position position="42"/>
    </location>
    <ligand>
        <name>Zn(2+)</name>
        <dbReference type="ChEBI" id="CHEBI:29105"/>
    </ligand>
</feature>
<evidence type="ECO:0000256" key="6">
    <source>
        <dbReference type="PIRSR" id="PIRSR601765-1"/>
    </source>
</evidence>
<evidence type="ECO:0000313" key="7">
    <source>
        <dbReference type="EMBL" id="MDA3732307.1"/>
    </source>
</evidence>
<feature type="binding site" evidence="6">
    <location>
        <position position="44"/>
    </location>
    <ligand>
        <name>Zn(2+)</name>
        <dbReference type="ChEBI" id="CHEBI:29105"/>
    </ligand>
</feature>
<evidence type="ECO:0000256" key="5">
    <source>
        <dbReference type="ARBA" id="ARBA00048348"/>
    </source>
</evidence>
<comment type="catalytic activity">
    <reaction evidence="5">
        <text>hydrogencarbonate + H(+) = CO2 + H2O</text>
        <dbReference type="Rhea" id="RHEA:10748"/>
        <dbReference type="ChEBI" id="CHEBI:15377"/>
        <dbReference type="ChEBI" id="CHEBI:15378"/>
        <dbReference type="ChEBI" id="CHEBI:16526"/>
        <dbReference type="ChEBI" id="CHEBI:17544"/>
        <dbReference type="EC" id="4.2.1.1"/>
    </reaction>
</comment>
<dbReference type="GO" id="GO:0004089">
    <property type="term" value="F:carbonate dehydratase activity"/>
    <property type="evidence" value="ECO:0007669"/>
    <property type="project" value="UniProtKB-EC"/>
</dbReference>
<evidence type="ECO:0000256" key="3">
    <source>
        <dbReference type="ARBA" id="ARBA00022723"/>
    </source>
</evidence>
<reference evidence="7" key="1">
    <citation type="journal article" date="2023" name="Int. J. Syst. Evol. Microbiol.">
        <title>&lt;i&gt;Holtiella tumoricola&lt;/i&gt; gen. nov. sp. nov., isolated from a human clinical sample.</title>
        <authorList>
            <person name="Allen-Vercoe E."/>
            <person name="Daigneault M.C."/>
            <person name="Vancuren S.J."/>
            <person name="Cochrane K."/>
            <person name="O'Neal L.L."/>
            <person name="Sankaranarayanan K."/>
            <person name="Lawson P.A."/>
        </authorList>
    </citation>
    <scope>NUCLEOTIDE SEQUENCE</scope>
    <source>
        <strain evidence="7">CC70A</strain>
    </source>
</reference>
<dbReference type="RefSeq" id="WP_053983213.1">
    <property type="nucleotide sequence ID" value="NZ_JAQIFT010000046.1"/>
</dbReference>
<dbReference type="PANTHER" id="PTHR43175:SF3">
    <property type="entry name" value="CARBON DISULFIDE HYDROLASE"/>
    <property type="match status" value="1"/>
</dbReference>
<dbReference type="Pfam" id="PF00484">
    <property type="entry name" value="Pro_CA"/>
    <property type="match status" value="1"/>
</dbReference>
<dbReference type="AlphaFoldDB" id="A0AA42DN33"/>
<organism evidence="7 8">
    <name type="scientific">Holtiella tumoricola</name>
    <dbReference type="NCBI Taxonomy" id="3018743"/>
    <lineage>
        <taxon>Bacteria</taxon>
        <taxon>Bacillati</taxon>
        <taxon>Bacillota</taxon>
        <taxon>Clostridia</taxon>
        <taxon>Lachnospirales</taxon>
        <taxon>Cellulosilyticaceae</taxon>
        <taxon>Holtiella</taxon>
    </lineage>
</organism>
<feature type="binding site" evidence="6">
    <location>
        <position position="103"/>
    </location>
    <ligand>
        <name>Zn(2+)</name>
        <dbReference type="ChEBI" id="CHEBI:29105"/>
    </ligand>
</feature>
<evidence type="ECO:0000256" key="1">
    <source>
        <dbReference type="ARBA" id="ARBA00006217"/>
    </source>
</evidence>